<evidence type="ECO:0000259" key="2">
    <source>
        <dbReference type="PROSITE" id="PS50090"/>
    </source>
</evidence>
<reference evidence="3" key="1">
    <citation type="submission" date="2018-02" db="EMBL/GenBank/DDBJ databases">
        <authorList>
            <person name="Cohen D.B."/>
            <person name="Kent A.D."/>
        </authorList>
    </citation>
    <scope>NUCLEOTIDE SEQUENCE</scope>
</reference>
<accession>A0A2N9FP46</accession>
<dbReference type="InterPro" id="IPR001005">
    <property type="entry name" value="SANT/Myb"/>
</dbReference>
<dbReference type="Gene3D" id="1.10.10.60">
    <property type="entry name" value="Homeodomain-like"/>
    <property type="match status" value="1"/>
</dbReference>
<feature type="region of interest" description="Disordered" evidence="1">
    <location>
        <begin position="1"/>
        <end position="36"/>
    </location>
</feature>
<proteinExistence type="predicted"/>
<gene>
    <name evidence="3" type="ORF">FSB_LOCUS16396</name>
</gene>
<sequence>MAAESNDIHENADCPQVGLDKQEAPIDRADDRNKITRHPRWTRQETFILIQGKKIIEEGVHRGRRSTSALGSYQLEPKWDSVSSYCKQHDVKRGPVQCRKRWGNLLGDYKKIKRWESEIKEEAESFWMMRNDIRRDMKLPSFFDREVYNLLDGIAFSAAAFPLPLVAVRTNANISDGVQAMVEEEHGDEEEEPVAVFDSHQHATAEDGLFSDFEQSGQEGSGCSPENETISGTVKRKHPGSDSEEERKRRGSSLDGHEDASNLGNQLIKVLEMNTNKLNAHLEAHNTSSQLDRDQRKEHIDSLVAALSKVTDALVKIADKL</sequence>
<protein>
    <recommendedName>
        <fullName evidence="2">Myb-like domain-containing protein</fullName>
    </recommendedName>
</protein>
<dbReference type="AlphaFoldDB" id="A0A2N9FP46"/>
<feature type="domain" description="Myb-like" evidence="2">
    <location>
        <begin position="40"/>
        <end position="106"/>
    </location>
</feature>
<dbReference type="Pfam" id="PF13837">
    <property type="entry name" value="Myb_DNA-bind_4"/>
    <property type="match status" value="1"/>
</dbReference>
<evidence type="ECO:0000313" key="3">
    <source>
        <dbReference type="EMBL" id="SPC88514.1"/>
    </source>
</evidence>
<evidence type="ECO:0000256" key="1">
    <source>
        <dbReference type="SAM" id="MobiDB-lite"/>
    </source>
</evidence>
<feature type="compositionally biased region" description="Basic and acidic residues" evidence="1">
    <location>
        <begin position="239"/>
        <end position="248"/>
    </location>
</feature>
<feature type="compositionally biased region" description="Basic and acidic residues" evidence="1">
    <location>
        <begin position="20"/>
        <end position="34"/>
    </location>
</feature>
<feature type="compositionally biased region" description="Basic and acidic residues" evidence="1">
    <location>
        <begin position="1"/>
        <end position="12"/>
    </location>
</feature>
<dbReference type="PANTHER" id="PTHR47211:SF3">
    <property type="entry name" value="TRIHELIX TRANSCRIPTION FACTOR ASR3-LIKE"/>
    <property type="match status" value="1"/>
</dbReference>
<dbReference type="PANTHER" id="PTHR47211">
    <property type="entry name" value="TRIHELIX TRANSCRIPTION FACTOR ASR3"/>
    <property type="match status" value="1"/>
</dbReference>
<dbReference type="InterPro" id="IPR044822">
    <property type="entry name" value="Myb_DNA-bind_4"/>
</dbReference>
<name>A0A2N9FP46_FAGSY</name>
<feature type="region of interest" description="Disordered" evidence="1">
    <location>
        <begin position="212"/>
        <end position="261"/>
    </location>
</feature>
<dbReference type="PROSITE" id="PS50090">
    <property type="entry name" value="MYB_LIKE"/>
    <property type="match status" value="1"/>
</dbReference>
<dbReference type="EMBL" id="OIVN01001001">
    <property type="protein sequence ID" value="SPC88514.1"/>
    <property type="molecule type" value="Genomic_DNA"/>
</dbReference>
<organism evidence="3">
    <name type="scientific">Fagus sylvatica</name>
    <name type="common">Beechnut</name>
    <dbReference type="NCBI Taxonomy" id="28930"/>
    <lineage>
        <taxon>Eukaryota</taxon>
        <taxon>Viridiplantae</taxon>
        <taxon>Streptophyta</taxon>
        <taxon>Embryophyta</taxon>
        <taxon>Tracheophyta</taxon>
        <taxon>Spermatophyta</taxon>
        <taxon>Magnoliopsida</taxon>
        <taxon>eudicotyledons</taxon>
        <taxon>Gunneridae</taxon>
        <taxon>Pentapetalae</taxon>
        <taxon>rosids</taxon>
        <taxon>fabids</taxon>
        <taxon>Fagales</taxon>
        <taxon>Fagaceae</taxon>
        <taxon>Fagus</taxon>
    </lineage>
</organism>